<evidence type="ECO:0000256" key="3">
    <source>
        <dbReference type="ARBA" id="ARBA00022694"/>
    </source>
</evidence>
<dbReference type="GO" id="GO:0008233">
    <property type="term" value="F:peptidase activity"/>
    <property type="evidence" value="ECO:0007669"/>
    <property type="project" value="UniProtKB-KW"/>
</dbReference>
<reference evidence="8" key="2">
    <citation type="journal article" date="2014" name="ISME J.">
        <title>Microbial stratification in low pH oxic and suboxic macroscopic growths along an acid mine drainage.</title>
        <authorList>
            <person name="Mendez-Garcia C."/>
            <person name="Mesa V."/>
            <person name="Sprenger R.R."/>
            <person name="Richter M."/>
            <person name="Diez M.S."/>
            <person name="Solano J."/>
            <person name="Bargiela R."/>
            <person name="Golyshina O.V."/>
            <person name="Manteca A."/>
            <person name="Ramos J.L."/>
            <person name="Gallego J.R."/>
            <person name="Llorente I."/>
            <person name="Martins Dos Santos V.A."/>
            <person name="Jensen O.N."/>
            <person name="Pelaez A.I."/>
            <person name="Sanchez J."/>
            <person name="Ferrer M."/>
        </authorList>
    </citation>
    <scope>NUCLEOTIDE SEQUENCE</scope>
</reference>
<gene>
    <name evidence="8" type="ORF">B2A_03601</name>
</gene>
<evidence type="ECO:0000313" key="8">
    <source>
        <dbReference type="EMBL" id="EQD60617.1"/>
    </source>
</evidence>
<keyword evidence="2" id="KW-0808">Transferase</keyword>
<dbReference type="InterPro" id="IPR043129">
    <property type="entry name" value="ATPase_NBD"/>
</dbReference>
<dbReference type="GO" id="GO:0006508">
    <property type="term" value="P:proteolysis"/>
    <property type="evidence" value="ECO:0007669"/>
    <property type="project" value="UniProtKB-KW"/>
</dbReference>
<keyword evidence="5" id="KW-0012">Acyltransferase</keyword>
<name>T1ATD1_9ZZZZ</name>
<dbReference type="PRINTS" id="PR00789">
    <property type="entry name" value="OSIALOPTASE"/>
</dbReference>
<feature type="domain" description="Gcp-like" evidence="7">
    <location>
        <begin position="35"/>
        <end position="292"/>
    </location>
</feature>
<comment type="catalytic activity">
    <reaction evidence="6">
        <text>L-threonylcarbamoyladenylate + adenosine(37) in tRNA = N(6)-L-threonylcarbamoyladenosine(37) in tRNA + AMP + H(+)</text>
        <dbReference type="Rhea" id="RHEA:37059"/>
        <dbReference type="Rhea" id="RHEA-COMP:10162"/>
        <dbReference type="Rhea" id="RHEA-COMP:10163"/>
        <dbReference type="ChEBI" id="CHEBI:15378"/>
        <dbReference type="ChEBI" id="CHEBI:73682"/>
        <dbReference type="ChEBI" id="CHEBI:74411"/>
        <dbReference type="ChEBI" id="CHEBI:74418"/>
        <dbReference type="ChEBI" id="CHEBI:456215"/>
        <dbReference type="EC" id="2.3.1.234"/>
    </reaction>
</comment>
<evidence type="ECO:0000256" key="5">
    <source>
        <dbReference type="ARBA" id="ARBA00023315"/>
    </source>
</evidence>
<dbReference type="PANTHER" id="PTHR11735:SF14">
    <property type="entry name" value="TRNA N6-ADENOSINE THREONYLCARBAMOYLTRANSFERASE"/>
    <property type="match status" value="1"/>
</dbReference>
<dbReference type="GO" id="GO:0061711">
    <property type="term" value="F:tRNA N(6)-L-threonylcarbamoyladenine synthase activity"/>
    <property type="evidence" value="ECO:0007669"/>
    <property type="project" value="UniProtKB-EC"/>
</dbReference>
<dbReference type="Gene3D" id="3.30.420.40">
    <property type="match status" value="2"/>
</dbReference>
<reference evidence="8" key="1">
    <citation type="submission" date="2013-08" db="EMBL/GenBank/DDBJ databases">
        <authorList>
            <person name="Mendez C."/>
            <person name="Richter M."/>
            <person name="Ferrer M."/>
            <person name="Sanchez J."/>
        </authorList>
    </citation>
    <scope>NUCLEOTIDE SEQUENCE</scope>
</reference>
<evidence type="ECO:0000259" key="7">
    <source>
        <dbReference type="Pfam" id="PF00814"/>
    </source>
</evidence>
<dbReference type="GO" id="GO:0046872">
    <property type="term" value="F:metal ion binding"/>
    <property type="evidence" value="ECO:0007669"/>
    <property type="project" value="UniProtKB-KW"/>
</dbReference>
<dbReference type="GO" id="GO:0005737">
    <property type="term" value="C:cytoplasm"/>
    <property type="evidence" value="ECO:0007669"/>
    <property type="project" value="TreeGrafter"/>
</dbReference>
<evidence type="ECO:0000256" key="4">
    <source>
        <dbReference type="ARBA" id="ARBA00022723"/>
    </source>
</evidence>
<dbReference type="NCBIfam" id="TIGR03722">
    <property type="entry name" value="arch_KAE1"/>
    <property type="match status" value="1"/>
</dbReference>
<dbReference type="SUPFAM" id="SSF53067">
    <property type="entry name" value="Actin-like ATPase domain"/>
    <property type="match status" value="1"/>
</dbReference>
<evidence type="ECO:0000256" key="2">
    <source>
        <dbReference type="ARBA" id="ARBA00022679"/>
    </source>
</evidence>
<dbReference type="AlphaFoldDB" id="T1ATD1"/>
<proteinExistence type="predicted"/>
<dbReference type="EC" id="2.3.1.234" evidence="1"/>
<comment type="caution">
    <text evidence="8">The sequence shown here is derived from an EMBL/GenBank/DDBJ whole genome shotgun (WGS) entry which is preliminary data.</text>
</comment>
<evidence type="ECO:0000256" key="6">
    <source>
        <dbReference type="ARBA" id="ARBA00048117"/>
    </source>
</evidence>
<dbReference type="InterPro" id="IPR000905">
    <property type="entry name" value="Gcp-like_dom"/>
</dbReference>
<keyword evidence="3" id="KW-0819">tRNA processing</keyword>
<keyword evidence="4" id="KW-0479">Metal-binding</keyword>
<protein>
    <recommendedName>
        <fullName evidence="1">N(6)-L-threonylcarbamoyladenine synthase</fullName>
        <ecNumber evidence="1">2.3.1.234</ecNumber>
    </recommendedName>
</protein>
<sequence length="326" mass="35511">MATLGIESSAHTLGIGIVDHGKVLSNVKRMYPISDKGMIPMRVADFHVKNVKRLLKDAFNAAGISINEIDAVGYTMGPGIGPCLSVGNIMAKTLASKYNIRIMPVNHAVAHIEIARRMNNFKDPLALYVSGGNSQILGISDDPFRHYHVYGETFDIGVGNMLDNFARSAGLKPAWGSSVAKLASGGRYIPMPYTVKGMDFAFTGLLTKASGMLSNENKRDIAFSMQETAFSMLCEATERAITLLGKKSLLVCGGVAQSQRLREMLQIVADSHKAKFGFAPDQYNADNGAMIALVAEEMAESNSRSYLISRCKVRQDYRADTVEITW</sequence>
<dbReference type="EMBL" id="AUZZ01002405">
    <property type="protein sequence ID" value="EQD60617.1"/>
    <property type="molecule type" value="Genomic_DNA"/>
</dbReference>
<dbReference type="Pfam" id="PF00814">
    <property type="entry name" value="TsaD"/>
    <property type="match status" value="1"/>
</dbReference>
<dbReference type="PANTHER" id="PTHR11735">
    <property type="entry name" value="TRNA N6-ADENOSINE THREONYLCARBAMOYLTRANSFERASE"/>
    <property type="match status" value="1"/>
</dbReference>
<keyword evidence="8" id="KW-0645">Protease</keyword>
<keyword evidence="8" id="KW-0378">Hydrolase</keyword>
<dbReference type="NCBIfam" id="TIGR00329">
    <property type="entry name" value="gcp_kae1"/>
    <property type="match status" value="1"/>
</dbReference>
<dbReference type="GO" id="GO:0008033">
    <property type="term" value="P:tRNA processing"/>
    <property type="evidence" value="ECO:0007669"/>
    <property type="project" value="UniProtKB-KW"/>
</dbReference>
<accession>T1ATD1</accession>
<dbReference type="GO" id="GO:0000408">
    <property type="term" value="C:EKC/KEOPS complex"/>
    <property type="evidence" value="ECO:0007669"/>
    <property type="project" value="TreeGrafter"/>
</dbReference>
<dbReference type="InterPro" id="IPR017861">
    <property type="entry name" value="KAE1/TsaD"/>
</dbReference>
<organism evidence="8">
    <name type="scientific">mine drainage metagenome</name>
    <dbReference type="NCBI Taxonomy" id="410659"/>
    <lineage>
        <taxon>unclassified sequences</taxon>
        <taxon>metagenomes</taxon>
        <taxon>ecological metagenomes</taxon>
    </lineage>
</organism>
<evidence type="ECO:0000256" key="1">
    <source>
        <dbReference type="ARBA" id="ARBA00012156"/>
    </source>
</evidence>